<evidence type="ECO:0000313" key="14">
    <source>
        <dbReference type="Proteomes" id="UP000030645"/>
    </source>
</evidence>
<evidence type="ECO:0000256" key="7">
    <source>
        <dbReference type="ARBA" id="ARBA00022840"/>
    </source>
</evidence>
<feature type="transmembrane region" description="Helical" evidence="11">
    <location>
        <begin position="189"/>
        <end position="211"/>
    </location>
</feature>
<dbReference type="Gene3D" id="1.10.510.10">
    <property type="entry name" value="Transferase(Phosphotransferase) domain 1"/>
    <property type="match status" value="1"/>
</dbReference>
<protein>
    <recommendedName>
        <fullName evidence="1">non-specific serine/threonine protein kinase</fullName>
        <ecNumber evidence="1">2.7.11.1</ecNumber>
    </recommendedName>
</protein>
<dbReference type="PANTHER" id="PTHR47976:SF30">
    <property type="entry name" value="RECEPTOR-LIKE SERINE_THREONINE-PROTEIN KINASE"/>
    <property type="match status" value="1"/>
</dbReference>
<evidence type="ECO:0000256" key="4">
    <source>
        <dbReference type="ARBA" id="ARBA00022729"/>
    </source>
</evidence>
<dbReference type="InterPro" id="IPR000719">
    <property type="entry name" value="Prot_kinase_dom"/>
</dbReference>
<dbReference type="FunFam" id="1.10.510.10:FF:001023">
    <property type="entry name" value="Os07g0541700 protein"/>
    <property type="match status" value="1"/>
</dbReference>
<evidence type="ECO:0000256" key="9">
    <source>
        <dbReference type="ARBA" id="ARBA00047899"/>
    </source>
</evidence>
<gene>
    <name evidence="13" type="ORF">L484_004839</name>
</gene>
<dbReference type="InterPro" id="IPR036426">
    <property type="entry name" value="Bulb-type_lectin_dom_sf"/>
</dbReference>
<dbReference type="Gene3D" id="3.30.200.20">
    <property type="entry name" value="Phosphorylase Kinase, domain 1"/>
    <property type="match status" value="1"/>
</dbReference>
<dbReference type="SUPFAM" id="SSF51110">
    <property type="entry name" value="alpha-D-mannose-specific plant lectins"/>
    <property type="match status" value="1"/>
</dbReference>
<comment type="catalytic activity">
    <reaction evidence="10">
        <text>L-seryl-[protein] + ATP = O-phospho-L-seryl-[protein] + ADP + H(+)</text>
        <dbReference type="Rhea" id="RHEA:17989"/>
        <dbReference type="Rhea" id="RHEA-COMP:9863"/>
        <dbReference type="Rhea" id="RHEA-COMP:11604"/>
        <dbReference type="ChEBI" id="CHEBI:15378"/>
        <dbReference type="ChEBI" id="CHEBI:29999"/>
        <dbReference type="ChEBI" id="CHEBI:30616"/>
        <dbReference type="ChEBI" id="CHEBI:83421"/>
        <dbReference type="ChEBI" id="CHEBI:456216"/>
        <dbReference type="EC" id="2.7.11.1"/>
    </reaction>
</comment>
<keyword evidence="5" id="KW-0547">Nucleotide-binding</keyword>
<dbReference type="GO" id="GO:0030246">
    <property type="term" value="F:carbohydrate binding"/>
    <property type="evidence" value="ECO:0007669"/>
    <property type="project" value="UniProtKB-KW"/>
</dbReference>
<keyword evidence="4" id="KW-0732">Signal</keyword>
<dbReference type="SMART" id="SM00220">
    <property type="entry name" value="S_TKc"/>
    <property type="match status" value="1"/>
</dbReference>
<dbReference type="PANTHER" id="PTHR47976">
    <property type="entry name" value="G-TYPE LECTIN S-RECEPTOR-LIKE SERINE/THREONINE-PROTEIN KINASE SD2-5"/>
    <property type="match status" value="1"/>
</dbReference>
<dbReference type="SUPFAM" id="SSF56112">
    <property type="entry name" value="Protein kinase-like (PK-like)"/>
    <property type="match status" value="1"/>
</dbReference>
<keyword evidence="14" id="KW-1185">Reference proteome</keyword>
<keyword evidence="3" id="KW-0808">Transferase</keyword>
<comment type="catalytic activity">
    <reaction evidence="9">
        <text>L-threonyl-[protein] + ATP = O-phospho-L-threonyl-[protein] + ADP + H(+)</text>
        <dbReference type="Rhea" id="RHEA:46608"/>
        <dbReference type="Rhea" id="RHEA-COMP:11060"/>
        <dbReference type="Rhea" id="RHEA-COMP:11605"/>
        <dbReference type="ChEBI" id="CHEBI:15378"/>
        <dbReference type="ChEBI" id="CHEBI:30013"/>
        <dbReference type="ChEBI" id="CHEBI:30616"/>
        <dbReference type="ChEBI" id="CHEBI:61977"/>
        <dbReference type="ChEBI" id="CHEBI:456216"/>
        <dbReference type="EC" id="2.7.11.1"/>
    </reaction>
</comment>
<name>W9S2M4_9ROSA</name>
<evidence type="ECO:0000259" key="12">
    <source>
        <dbReference type="PROSITE" id="PS50011"/>
    </source>
</evidence>
<dbReference type="InterPro" id="IPR051343">
    <property type="entry name" value="G-type_lectin_kinases/EP1-like"/>
</dbReference>
<evidence type="ECO:0000313" key="13">
    <source>
        <dbReference type="EMBL" id="EXC10940.1"/>
    </source>
</evidence>
<evidence type="ECO:0000256" key="6">
    <source>
        <dbReference type="ARBA" id="ARBA00022777"/>
    </source>
</evidence>
<accession>W9S2M4</accession>
<keyword evidence="2" id="KW-0723">Serine/threonine-protein kinase</keyword>
<keyword evidence="13" id="KW-0675">Receptor</keyword>
<dbReference type="InterPro" id="IPR011009">
    <property type="entry name" value="Kinase-like_dom_sf"/>
</dbReference>
<keyword evidence="11" id="KW-0812">Transmembrane</keyword>
<dbReference type="PROSITE" id="PS00108">
    <property type="entry name" value="PROTEIN_KINASE_ST"/>
    <property type="match status" value="1"/>
</dbReference>
<dbReference type="AlphaFoldDB" id="W9S2M4"/>
<dbReference type="Proteomes" id="UP000030645">
    <property type="component" value="Unassembled WGS sequence"/>
</dbReference>
<dbReference type="GO" id="GO:0005524">
    <property type="term" value="F:ATP binding"/>
    <property type="evidence" value="ECO:0007669"/>
    <property type="project" value="UniProtKB-KW"/>
</dbReference>
<evidence type="ECO:0000256" key="11">
    <source>
        <dbReference type="SAM" id="Phobius"/>
    </source>
</evidence>
<keyword evidence="11" id="KW-0472">Membrane</keyword>
<keyword evidence="8" id="KW-1015">Disulfide bond</keyword>
<dbReference type="PROSITE" id="PS50011">
    <property type="entry name" value="PROTEIN_KINASE_DOM"/>
    <property type="match status" value="1"/>
</dbReference>
<reference evidence="14" key="1">
    <citation type="submission" date="2013-01" db="EMBL/GenBank/DDBJ databases">
        <title>Draft Genome Sequence of a Mulberry Tree, Morus notabilis C.K. Schneid.</title>
        <authorList>
            <person name="He N."/>
            <person name="Zhao S."/>
        </authorList>
    </citation>
    <scope>NUCLEOTIDE SEQUENCE</scope>
</reference>
<dbReference type="EMBL" id="KE345664">
    <property type="protein sequence ID" value="EXC10940.1"/>
    <property type="molecule type" value="Genomic_DNA"/>
</dbReference>
<evidence type="ECO:0000256" key="2">
    <source>
        <dbReference type="ARBA" id="ARBA00022527"/>
    </source>
</evidence>
<keyword evidence="6 13" id="KW-0418">Kinase</keyword>
<evidence type="ECO:0000256" key="1">
    <source>
        <dbReference type="ARBA" id="ARBA00012513"/>
    </source>
</evidence>
<evidence type="ECO:0000256" key="5">
    <source>
        <dbReference type="ARBA" id="ARBA00022741"/>
    </source>
</evidence>
<dbReference type="EC" id="2.7.11.1" evidence="1"/>
<dbReference type="Pfam" id="PF00069">
    <property type="entry name" value="Pkinase"/>
    <property type="match status" value="1"/>
</dbReference>
<evidence type="ECO:0000256" key="10">
    <source>
        <dbReference type="ARBA" id="ARBA00048679"/>
    </source>
</evidence>
<dbReference type="InterPro" id="IPR008271">
    <property type="entry name" value="Ser/Thr_kinase_AS"/>
</dbReference>
<feature type="domain" description="Protein kinase" evidence="12">
    <location>
        <begin position="214"/>
        <end position="480"/>
    </location>
</feature>
<dbReference type="GO" id="GO:0004674">
    <property type="term" value="F:protein serine/threonine kinase activity"/>
    <property type="evidence" value="ECO:0007669"/>
    <property type="project" value="UniProtKB-KW"/>
</dbReference>
<proteinExistence type="predicted"/>
<evidence type="ECO:0000256" key="8">
    <source>
        <dbReference type="ARBA" id="ARBA00023157"/>
    </source>
</evidence>
<dbReference type="eggNOG" id="ENOG502QUNW">
    <property type="taxonomic scope" value="Eukaryota"/>
</dbReference>
<keyword evidence="13" id="KW-0430">Lectin</keyword>
<keyword evidence="7" id="KW-0067">ATP-binding</keyword>
<keyword evidence="11" id="KW-1133">Transmembrane helix</keyword>
<sequence length="480" mass="54617">MRITHNGNLVLLNATSEKVWQSFSHLTDTLLDGQYLTVKKRYKVGWCPLDKSSKETQHNSDTVKNGVFECCCNTLCDTEIKTDLFEVLESMDGSLMSTGSQGKNCTCPESFDGSQYFEPIKSQFPNRGCRLLARDTPSQDVLTLMTSPKPLEYYSSLHMRVPNSHVNVPIPSPYPPPSSSSSHSNSSRLNLLVTFACLLVLLMIIVCVLVLQKRKIDDCLDHGLLEQVSSEILIKRFSYHELYVATKNSPKSWGKAVLERCLKGFLRVEEKFLAEMATLGNTHHINLVKLIGFCVDRNHRMLVFEYMSKGSLHKWIFSGDQDATLHWNMRKKIATDIAKGLMYLHEECRHKIAHLDVKPHNILLDANFNAKISDFGMSKLINREESQVNSRITVKADVHSFGIVLLEIICGRKILDYSQPHSEHVHMLSLLEQNTLENRLMDVVECQGEDMKDHVEEAIDMMRLGMWCSDGDYTKRPSMS</sequence>
<evidence type="ECO:0000256" key="3">
    <source>
        <dbReference type="ARBA" id="ARBA00022679"/>
    </source>
</evidence>
<organism evidence="13 14">
    <name type="scientific">Morus notabilis</name>
    <dbReference type="NCBI Taxonomy" id="981085"/>
    <lineage>
        <taxon>Eukaryota</taxon>
        <taxon>Viridiplantae</taxon>
        <taxon>Streptophyta</taxon>
        <taxon>Embryophyta</taxon>
        <taxon>Tracheophyta</taxon>
        <taxon>Spermatophyta</taxon>
        <taxon>Magnoliopsida</taxon>
        <taxon>eudicotyledons</taxon>
        <taxon>Gunneridae</taxon>
        <taxon>Pentapetalae</taxon>
        <taxon>rosids</taxon>
        <taxon>fabids</taxon>
        <taxon>Rosales</taxon>
        <taxon>Moraceae</taxon>
        <taxon>Moreae</taxon>
        <taxon>Morus</taxon>
    </lineage>
</organism>